<accession>A0A533Q7W3</accession>
<protein>
    <submittedName>
        <fullName evidence="1">Uncharacterized protein</fullName>
    </submittedName>
</protein>
<evidence type="ECO:0000313" key="2">
    <source>
        <dbReference type="Proteomes" id="UP000319783"/>
    </source>
</evidence>
<name>A0A533Q7W3_9BACT</name>
<comment type="caution">
    <text evidence="1">The sequence shown here is derived from an EMBL/GenBank/DDBJ whole genome shotgun (WGS) entry which is preliminary data.</text>
</comment>
<sequence>MIFKDVTKIFPVKTFGKEKGMLRSDALEMLATRRWDHKR</sequence>
<dbReference type="EMBL" id="SULG01000083">
    <property type="protein sequence ID" value="TLD40736.1"/>
    <property type="molecule type" value="Genomic_DNA"/>
</dbReference>
<proteinExistence type="predicted"/>
<reference evidence="1 2" key="1">
    <citation type="submission" date="2019-04" db="EMBL/GenBank/DDBJ databases">
        <title>Genome of a novel bacterium Candidatus Jettenia ecosi reconstructed from metagenome of an anammox bioreactor.</title>
        <authorList>
            <person name="Mardanov A.V."/>
            <person name="Beletsky A.V."/>
            <person name="Ravin N.V."/>
            <person name="Botchkova E.A."/>
            <person name="Litti Y.V."/>
            <person name="Nozhevnikova A.N."/>
        </authorList>
    </citation>
    <scope>NUCLEOTIDE SEQUENCE [LARGE SCALE GENOMIC DNA]</scope>
    <source>
        <strain evidence="1">J2</strain>
    </source>
</reference>
<evidence type="ECO:0000313" key="1">
    <source>
        <dbReference type="EMBL" id="TLD40736.1"/>
    </source>
</evidence>
<organism evidence="1 2">
    <name type="scientific">Candidatus Jettenia ecosi</name>
    <dbReference type="NCBI Taxonomy" id="2494326"/>
    <lineage>
        <taxon>Bacteria</taxon>
        <taxon>Pseudomonadati</taxon>
        <taxon>Planctomycetota</taxon>
        <taxon>Candidatus Brocadiia</taxon>
        <taxon>Candidatus Brocadiales</taxon>
        <taxon>Candidatus Brocadiaceae</taxon>
        <taxon>Candidatus Jettenia</taxon>
    </lineage>
</organism>
<gene>
    <name evidence="1" type="ORF">JETT_2997</name>
</gene>
<dbReference type="Proteomes" id="UP000319783">
    <property type="component" value="Unassembled WGS sequence"/>
</dbReference>
<dbReference type="AlphaFoldDB" id="A0A533Q7W3"/>